<evidence type="ECO:0000313" key="2">
    <source>
        <dbReference type="EMBL" id="KAH3866998.1"/>
    </source>
</evidence>
<dbReference type="AlphaFoldDB" id="A0A9D4RGU4"/>
<evidence type="ECO:0000313" key="3">
    <source>
        <dbReference type="Proteomes" id="UP000828390"/>
    </source>
</evidence>
<organism evidence="2 3">
    <name type="scientific">Dreissena polymorpha</name>
    <name type="common">Zebra mussel</name>
    <name type="synonym">Mytilus polymorpha</name>
    <dbReference type="NCBI Taxonomy" id="45954"/>
    <lineage>
        <taxon>Eukaryota</taxon>
        <taxon>Metazoa</taxon>
        <taxon>Spiralia</taxon>
        <taxon>Lophotrochozoa</taxon>
        <taxon>Mollusca</taxon>
        <taxon>Bivalvia</taxon>
        <taxon>Autobranchia</taxon>
        <taxon>Heteroconchia</taxon>
        <taxon>Euheterodonta</taxon>
        <taxon>Imparidentia</taxon>
        <taxon>Neoheterodontei</taxon>
        <taxon>Myida</taxon>
        <taxon>Dreissenoidea</taxon>
        <taxon>Dreissenidae</taxon>
        <taxon>Dreissena</taxon>
    </lineage>
</organism>
<comment type="caution">
    <text evidence="2">The sequence shown here is derived from an EMBL/GenBank/DDBJ whole genome shotgun (WGS) entry which is preliminary data.</text>
</comment>
<reference evidence="2" key="2">
    <citation type="submission" date="2020-11" db="EMBL/GenBank/DDBJ databases">
        <authorList>
            <person name="McCartney M.A."/>
            <person name="Auch B."/>
            <person name="Kono T."/>
            <person name="Mallez S."/>
            <person name="Becker A."/>
            <person name="Gohl D.M."/>
            <person name="Silverstein K.A.T."/>
            <person name="Koren S."/>
            <person name="Bechman K.B."/>
            <person name="Herman A."/>
            <person name="Abrahante J.E."/>
            <person name="Garbe J."/>
        </authorList>
    </citation>
    <scope>NUCLEOTIDE SEQUENCE</scope>
    <source>
        <strain evidence="2">Duluth1</strain>
        <tissue evidence="2">Whole animal</tissue>
    </source>
</reference>
<dbReference type="Proteomes" id="UP000828390">
    <property type="component" value="Unassembled WGS sequence"/>
</dbReference>
<proteinExistence type="predicted"/>
<evidence type="ECO:0000256" key="1">
    <source>
        <dbReference type="SAM" id="MobiDB-lite"/>
    </source>
</evidence>
<reference evidence="2" key="1">
    <citation type="journal article" date="2019" name="bioRxiv">
        <title>The Genome of the Zebra Mussel, Dreissena polymorpha: A Resource for Invasive Species Research.</title>
        <authorList>
            <person name="McCartney M.A."/>
            <person name="Auch B."/>
            <person name="Kono T."/>
            <person name="Mallez S."/>
            <person name="Zhang Y."/>
            <person name="Obille A."/>
            <person name="Becker A."/>
            <person name="Abrahante J.E."/>
            <person name="Garbe J."/>
            <person name="Badalamenti J.P."/>
            <person name="Herman A."/>
            <person name="Mangelson H."/>
            <person name="Liachko I."/>
            <person name="Sullivan S."/>
            <person name="Sone E.D."/>
            <person name="Koren S."/>
            <person name="Silverstein K.A.T."/>
            <person name="Beckman K.B."/>
            <person name="Gohl D.M."/>
        </authorList>
    </citation>
    <scope>NUCLEOTIDE SEQUENCE</scope>
    <source>
        <strain evidence="2">Duluth1</strain>
        <tissue evidence="2">Whole animal</tissue>
    </source>
</reference>
<dbReference type="EMBL" id="JAIWYP010000002">
    <property type="protein sequence ID" value="KAH3866998.1"/>
    <property type="molecule type" value="Genomic_DNA"/>
</dbReference>
<feature type="region of interest" description="Disordered" evidence="1">
    <location>
        <begin position="1"/>
        <end position="50"/>
    </location>
</feature>
<feature type="compositionally biased region" description="Basic and acidic residues" evidence="1">
    <location>
        <begin position="24"/>
        <end position="34"/>
    </location>
</feature>
<sequence length="50" mass="5624">MAKRWKSVSLNNHEINPNKLKNKAVTDVRKDLSAERPLTGPVDTDRGPEP</sequence>
<accession>A0A9D4RGU4</accession>
<name>A0A9D4RGU4_DREPO</name>
<keyword evidence="3" id="KW-1185">Reference proteome</keyword>
<gene>
    <name evidence="2" type="ORF">DPMN_030122</name>
</gene>
<protein>
    <submittedName>
        <fullName evidence="2">Uncharacterized protein</fullName>
    </submittedName>
</protein>